<feature type="domain" description="Retroviral polymerase SH3-like" evidence="2">
    <location>
        <begin position="80"/>
        <end position="139"/>
    </location>
</feature>
<dbReference type="EMBL" id="VAHF01000003">
    <property type="protein sequence ID" value="TXG66959.1"/>
    <property type="molecule type" value="Genomic_DNA"/>
</dbReference>
<evidence type="ECO:0000313" key="3">
    <source>
        <dbReference type="EMBL" id="TXG66959.1"/>
    </source>
</evidence>
<proteinExistence type="predicted"/>
<reference evidence="4" key="1">
    <citation type="journal article" date="2019" name="Gigascience">
        <title>De novo genome assembly of the endangered Acer yangbiense, a plant species with extremely small populations endemic to Yunnan Province, China.</title>
        <authorList>
            <person name="Yang J."/>
            <person name="Wariss H.M."/>
            <person name="Tao L."/>
            <person name="Zhang R."/>
            <person name="Yun Q."/>
            <person name="Hollingsworth P."/>
            <person name="Dao Z."/>
            <person name="Luo G."/>
            <person name="Guo H."/>
            <person name="Ma Y."/>
            <person name="Sun W."/>
        </authorList>
    </citation>
    <scope>NUCLEOTIDE SEQUENCE [LARGE SCALE GENOMIC DNA]</scope>
    <source>
        <strain evidence="4">cv. Malutang</strain>
    </source>
</reference>
<evidence type="ECO:0000259" key="2">
    <source>
        <dbReference type="Pfam" id="PF25597"/>
    </source>
</evidence>
<feature type="region of interest" description="Disordered" evidence="1">
    <location>
        <begin position="150"/>
        <end position="204"/>
    </location>
</feature>
<dbReference type="Proteomes" id="UP000323000">
    <property type="component" value="Chromosome 3"/>
</dbReference>
<keyword evidence="4" id="KW-1185">Reference proteome</keyword>
<dbReference type="Pfam" id="PF25597">
    <property type="entry name" value="SH3_retrovirus"/>
    <property type="match status" value="1"/>
</dbReference>
<feature type="compositionally biased region" description="Polar residues" evidence="1">
    <location>
        <begin position="150"/>
        <end position="174"/>
    </location>
</feature>
<evidence type="ECO:0000313" key="4">
    <source>
        <dbReference type="Proteomes" id="UP000323000"/>
    </source>
</evidence>
<organism evidence="3 4">
    <name type="scientific">Acer yangbiense</name>
    <dbReference type="NCBI Taxonomy" id="1000413"/>
    <lineage>
        <taxon>Eukaryota</taxon>
        <taxon>Viridiplantae</taxon>
        <taxon>Streptophyta</taxon>
        <taxon>Embryophyta</taxon>
        <taxon>Tracheophyta</taxon>
        <taxon>Spermatophyta</taxon>
        <taxon>Magnoliopsida</taxon>
        <taxon>eudicotyledons</taxon>
        <taxon>Gunneridae</taxon>
        <taxon>Pentapetalae</taxon>
        <taxon>rosids</taxon>
        <taxon>malvids</taxon>
        <taxon>Sapindales</taxon>
        <taxon>Sapindaceae</taxon>
        <taxon>Hippocastanoideae</taxon>
        <taxon>Acereae</taxon>
        <taxon>Acer</taxon>
    </lineage>
</organism>
<gene>
    <name evidence="3" type="ORF">EZV62_008234</name>
</gene>
<comment type="caution">
    <text evidence="3">The sequence shown here is derived from an EMBL/GenBank/DDBJ whole genome shotgun (WGS) entry which is preliminary data.</text>
</comment>
<accession>A0A5C7IDH8</accession>
<dbReference type="AlphaFoldDB" id="A0A5C7IDH8"/>
<feature type="compositionally biased region" description="Basic and acidic residues" evidence="1">
    <location>
        <begin position="184"/>
        <end position="204"/>
    </location>
</feature>
<protein>
    <recommendedName>
        <fullName evidence="2">Retroviral polymerase SH3-like domain-containing protein</fullName>
    </recommendedName>
</protein>
<evidence type="ECO:0000256" key="1">
    <source>
        <dbReference type="SAM" id="MobiDB-lite"/>
    </source>
</evidence>
<name>A0A5C7IDH8_9ROSI</name>
<dbReference type="OrthoDB" id="6776856at2759"/>
<sequence length="204" mass="23078">MGTHDHSNSIAHAVKISLVDQLNFPSMVSRLIPTASCNVKSSLAELLPGEALEFLWEFHYRISQHAPLVDHLRIFGSIEYALISSQKREKFDEKGEKYLFIGYSDESKGYRLLNPLTNQLIVSRDVIFDESAVWEWKNKQISYCQSFETDVPSTSQADPSQTSNLEQNSASSPSRAVAEIDSESPPRKHDNGGKFQEADDERKR</sequence>
<dbReference type="InterPro" id="IPR057670">
    <property type="entry name" value="SH3_retrovirus"/>
</dbReference>